<organism evidence="2 3">
    <name type="scientific">Pestalotiopsis fici (strain W106-1 / CGMCC3.15140)</name>
    <dbReference type="NCBI Taxonomy" id="1229662"/>
    <lineage>
        <taxon>Eukaryota</taxon>
        <taxon>Fungi</taxon>
        <taxon>Dikarya</taxon>
        <taxon>Ascomycota</taxon>
        <taxon>Pezizomycotina</taxon>
        <taxon>Sordariomycetes</taxon>
        <taxon>Xylariomycetidae</taxon>
        <taxon>Amphisphaeriales</taxon>
        <taxon>Sporocadaceae</taxon>
        <taxon>Pestalotiopsis</taxon>
    </lineage>
</organism>
<evidence type="ECO:0000313" key="2">
    <source>
        <dbReference type="EMBL" id="ETS87848.1"/>
    </source>
</evidence>
<dbReference type="PANTHER" id="PTHR41774">
    <property type="match status" value="1"/>
</dbReference>
<dbReference type="RefSeq" id="XP_007828448.1">
    <property type="nucleotide sequence ID" value="XM_007830257.1"/>
</dbReference>
<dbReference type="HOGENOM" id="CLU_120084_2_1_1"/>
<dbReference type="Gene3D" id="3.30.70.120">
    <property type="match status" value="1"/>
</dbReference>
<dbReference type="Proteomes" id="UP000030651">
    <property type="component" value="Unassembled WGS sequence"/>
</dbReference>
<dbReference type="InParanoid" id="W3XP62"/>
<sequence>MSSSPRFKLVFFVPTAAAEACKTAIFGAGAGRYPNYAEVCYSTAGTGQFRPVGNAKPHTGQLDKLEHTEELRIETLCPSEDIARKSVEALKK</sequence>
<dbReference type="EMBL" id="KI912109">
    <property type="protein sequence ID" value="ETS87848.1"/>
    <property type="molecule type" value="Genomic_DNA"/>
</dbReference>
<name>W3XP62_PESFW</name>
<evidence type="ECO:0000313" key="3">
    <source>
        <dbReference type="Proteomes" id="UP000030651"/>
    </source>
</evidence>
<proteinExistence type="predicted"/>
<reference evidence="3" key="1">
    <citation type="journal article" date="2015" name="BMC Genomics">
        <title>Genomic and transcriptomic analysis of the endophytic fungus Pestalotiopsis fici reveals its lifestyle and high potential for synthesis of natural products.</title>
        <authorList>
            <person name="Wang X."/>
            <person name="Zhang X."/>
            <person name="Liu L."/>
            <person name="Xiang M."/>
            <person name="Wang W."/>
            <person name="Sun X."/>
            <person name="Che Y."/>
            <person name="Guo L."/>
            <person name="Liu G."/>
            <person name="Guo L."/>
            <person name="Wang C."/>
            <person name="Yin W.B."/>
            <person name="Stadler M."/>
            <person name="Zhang X."/>
            <person name="Liu X."/>
        </authorList>
    </citation>
    <scope>NUCLEOTIDE SEQUENCE [LARGE SCALE GENOMIC DNA]</scope>
    <source>
        <strain evidence="3">W106-1 / CGMCC3.15140</strain>
    </source>
</reference>
<dbReference type="OMA" id="NYTECCF"/>
<evidence type="ECO:0000256" key="1">
    <source>
        <dbReference type="ARBA" id="ARBA00020998"/>
    </source>
</evidence>
<dbReference type="InterPro" id="IPR015867">
    <property type="entry name" value="N-reg_PII/ATP_PRibTrfase_C"/>
</dbReference>
<dbReference type="eggNOG" id="ENOG502S6WE">
    <property type="taxonomic scope" value="Eukaryota"/>
</dbReference>
<protein>
    <recommendedName>
        <fullName evidence="1">ATP phosphoribosyltransferase</fullName>
    </recommendedName>
</protein>
<gene>
    <name evidence="2" type="ORF">PFICI_01676</name>
</gene>
<dbReference type="GeneID" id="19266689"/>
<keyword evidence="3" id="KW-1185">Reference proteome</keyword>
<dbReference type="InterPro" id="IPR036069">
    <property type="entry name" value="DUF34/NIF3_sf"/>
</dbReference>
<dbReference type="KEGG" id="pfy:PFICI_01676"/>
<dbReference type="SUPFAM" id="SSF102705">
    <property type="entry name" value="NIF3 (NGG1p interacting factor 3)-like"/>
    <property type="match status" value="1"/>
</dbReference>
<dbReference type="AlphaFoldDB" id="W3XP62"/>
<accession>W3XP62</accession>
<dbReference type="OrthoDB" id="15981at2759"/>
<dbReference type="PANTHER" id="PTHR41774:SF1">
    <property type="entry name" value="NGG1P INTERACTING FACTOR NIF3"/>
    <property type="match status" value="1"/>
</dbReference>